<dbReference type="Proteomes" id="UP001275440">
    <property type="component" value="Unassembled WGS sequence"/>
</dbReference>
<evidence type="ECO:0000313" key="6">
    <source>
        <dbReference type="EMBL" id="MDV2476302.1"/>
    </source>
</evidence>
<reference evidence="6 7" key="1">
    <citation type="submission" date="2019-10" db="EMBL/GenBank/DDBJ databases">
        <title>Draft Genome Assembly of Rhodococcus zopfii DSM44189.</title>
        <authorList>
            <person name="Sutton J.M."/>
            <person name="Akob D.M."/>
            <person name="Bushman T.J."/>
        </authorList>
    </citation>
    <scope>NUCLEOTIDE SEQUENCE [LARGE SCALE GENOMIC DNA]</scope>
    <source>
        <strain evidence="6 7">DSM 44189</strain>
    </source>
</reference>
<sequence length="245" mass="25316">MTGRQVLVTGAGGGIGAAVAERLAGAGAEVTVADLDGKAAAAVADRIGGRPWQVDLTDTGALTELTLDVDVLVSNAGVQHVSPIESFDPAHFRRITTLMLEAPFLLTRAALSGMYERGFGRIVHISSVHGLRASKYKAAYVAAKHGVEGLSKVTALEGGEHGVTSNCVNPGYVRTALVSAQIAEQARAHGISQEQVTEEVLLARTAIKRLIEPAEVAELVAFLASDAAAMVTGAAYTMDGGWTAA</sequence>
<dbReference type="PRINTS" id="PR00080">
    <property type="entry name" value="SDRFAMILY"/>
</dbReference>
<dbReference type="InterPro" id="IPR020904">
    <property type="entry name" value="Sc_DH/Rdtase_CS"/>
</dbReference>
<dbReference type="PRINTS" id="PR00081">
    <property type="entry name" value="GDHRDH"/>
</dbReference>
<comment type="catalytic activity">
    <reaction evidence="5">
        <text>a (3R)-hydroxyacyl-[ACP] + NADP(+) = a 3-oxoacyl-[ACP] + NADPH + H(+)</text>
        <dbReference type="Rhea" id="RHEA:17397"/>
        <dbReference type="Rhea" id="RHEA-COMP:9916"/>
        <dbReference type="Rhea" id="RHEA-COMP:9945"/>
        <dbReference type="ChEBI" id="CHEBI:15378"/>
        <dbReference type="ChEBI" id="CHEBI:57783"/>
        <dbReference type="ChEBI" id="CHEBI:58349"/>
        <dbReference type="ChEBI" id="CHEBI:78776"/>
        <dbReference type="ChEBI" id="CHEBI:78827"/>
        <dbReference type="EC" id="1.1.1.100"/>
    </reaction>
    <physiologicalReaction direction="right-to-left" evidence="5">
        <dbReference type="Rhea" id="RHEA:17399"/>
    </physiologicalReaction>
</comment>
<dbReference type="PANTHER" id="PTHR42879:SF2">
    <property type="entry name" value="3-OXOACYL-[ACYL-CARRIER-PROTEIN] REDUCTASE FABG"/>
    <property type="match status" value="1"/>
</dbReference>
<dbReference type="PANTHER" id="PTHR42879">
    <property type="entry name" value="3-OXOACYL-(ACYL-CARRIER-PROTEIN) REDUCTASE"/>
    <property type="match status" value="1"/>
</dbReference>
<evidence type="ECO:0000256" key="4">
    <source>
        <dbReference type="ARBA" id="ARBA00040781"/>
    </source>
</evidence>
<accession>A0ABU3WRC7</accession>
<evidence type="ECO:0000313" key="7">
    <source>
        <dbReference type="Proteomes" id="UP001275440"/>
    </source>
</evidence>
<dbReference type="InterPro" id="IPR050259">
    <property type="entry name" value="SDR"/>
</dbReference>
<evidence type="ECO:0000256" key="1">
    <source>
        <dbReference type="ARBA" id="ARBA00004191"/>
    </source>
</evidence>
<gene>
    <name evidence="6" type="ORF">F8M49_14900</name>
</gene>
<dbReference type="SUPFAM" id="SSF51735">
    <property type="entry name" value="NAD(P)-binding Rossmann-fold domains"/>
    <property type="match status" value="1"/>
</dbReference>
<evidence type="ECO:0000256" key="3">
    <source>
        <dbReference type="ARBA" id="ARBA00022512"/>
    </source>
</evidence>
<comment type="subcellular location">
    <subcellularLocation>
        <location evidence="1">Secreted</location>
        <location evidence="1">Cell wall</location>
    </subcellularLocation>
</comment>
<dbReference type="EMBL" id="WBMO01000001">
    <property type="protein sequence ID" value="MDV2476302.1"/>
    <property type="molecule type" value="Genomic_DNA"/>
</dbReference>
<keyword evidence="7" id="KW-1185">Reference proteome</keyword>
<comment type="caution">
    <text evidence="6">The sequence shown here is derived from an EMBL/GenBank/DDBJ whole genome shotgun (WGS) entry which is preliminary data.</text>
</comment>
<dbReference type="Pfam" id="PF13561">
    <property type="entry name" value="adh_short_C2"/>
    <property type="match status" value="1"/>
</dbReference>
<dbReference type="NCBIfam" id="NF009093">
    <property type="entry name" value="PRK12429.1"/>
    <property type="match status" value="1"/>
</dbReference>
<keyword evidence="3" id="KW-0964">Secreted</keyword>
<dbReference type="InterPro" id="IPR002347">
    <property type="entry name" value="SDR_fam"/>
</dbReference>
<comment type="similarity">
    <text evidence="2">Belongs to the short-chain dehydrogenases/reductases (SDR) family.</text>
</comment>
<evidence type="ECO:0000256" key="5">
    <source>
        <dbReference type="ARBA" id="ARBA00047400"/>
    </source>
</evidence>
<keyword evidence="3" id="KW-0134">Cell wall</keyword>
<organism evidence="6 7">
    <name type="scientific">Rhodococcus zopfii</name>
    <dbReference type="NCBI Taxonomy" id="43772"/>
    <lineage>
        <taxon>Bacteria</taxon>
        <taxon>Bacillati</taxon>
        <taxon>Actinomycetota</taxon>
        <taxon>Actinomycetes</taxon>
        <taxon>Mycobacteriales</taxon>
        <taxon>Nocardiaceae</taxon>
        <taxon>Rhodococcus</taxon>
    </lineage>
</organism>
<dbReference type="Gene3D" id="3.40.50.720">
    <property type="entry name" value="NAD(P)-binding Rossmann-like Domain"/>
    <property type="match status" value="1"/>
</dbReference>
<protein>
    <recommendedName>
        <fullName evidence="4">3-oxoacyl-[acyl-carrier-protein] reductase MabA</fullName>
    </recommendedName>
</protein>
<dbReference type="PROSITE" id="PS00061">
    <property type="entry name" value="ADH_SHORT"/>
    <property type="match status" value="1"/>
</dbReference>
<proteinExistence type="inferred from homology"/>
<evidence type="ECO:0000256" key="2">
    <source>
        <dbReference type="ARBA" id="ARBA00006484"/>
    </source>
</evidence>
<name>A0ABU3WRC7_9NOCA</name>
<dbReference type="InterPro" id="IPR036291">
    <property type="entry name" value="NAD(P)-bd_dom_sf"/>
</dbReference>